<accession>A0A7W7HZD5</accession>
<evidence type="ECO:0000313" key="2">
    <source>
        <dbReference type="EMBL" id="MBB4763488.1"/>
    </source>
</evidence>
<dbReference type="InterPro" id="IPR029068">
    <property type="entry name" value="Glyas_Bleomycin-R_OHBP_Dase"/>
</dbReference>
<comment type="caution">
    <text evidence="2">The sequence shown here is derived from an EMBL/GenBank/DDBJ whole genome shotgun (WGS) entry which is preliminary data.</text>
</comment>
<protein>
    <submittedName>
        <fullName evidence="2">Catechol 2,3-dioxygenase-like lactoylglutathione lyase family enzyme</fullName>
    </submittedName>
</protein>
<dbReference type="RefSeq" id="WP_184994799.1">
    <property type="nucleotide sequence ID" value="NZ_BOMK01000011.1"/>
</dbReference>
<keyword evidence="2" id="KW-0223">Dioxygenase</keyword>
<evidence type="ECO:0000313" key="3">
    <source>
        <dbReference type="Proteomes" id="UP000578112"/>
    </source>
</evidence>
<dbReference type="AlphaFoldDB" id="A0A7W7HZD5"/>
<proteinExistence type="predicted"/>
<dbReference type="SUPFAM" id="SSF54593">
    <property type="entry name" value="Glyoxalase/Bleomycin resistance protein/Dihydroxybiphenyl dioxygenase"/>
    <property type="match status" value="1"/>
</dbReference>
<dbReference type="PANTHER" id="PTHR36437:SF2">
    <property type="entry name" value="GLYOXALASE_BLEOMYCIN RESISTANCE PROTEIN_DIOXYGENASE"/>
    <property type="match status" value="1"/>
</dbReference>
<dbReference type="InterPro" id="IPR004360">
    <property type="entry name" value="Glyas_Fos-R_dOase_dom"/>
</dbReference>
<keyword evidence="3" id="KW-1185">Reference proteome</keyword>
<evidence type="ECO:0000259" key="1">
    <source>
        <dbReference type="PROSITE" id="PS51819"/>
    </source>
</evidence>
<sequence length="125" mass="13742">MTSTWKIELIPVPVTDIDRAKAFYERIGFDADHDHQVHEGLRFVQLTPPGSACSIVIGAGITEKEPGTQEIQVVVPDAHAARKQLLEAGVEAGEVDVQQWGNFVHFRDPDGNSWSLQAIESRPNG</sequence>
<reference evidence="2 3" key="1">
    <citation type="submission" date="2020-08" db="EMBL/GenBank/DDBJ databases">
        <title>Sequencing the genomes of 1000 actinobacteria strains.</title>
        <authorList>
            <person name="Klenk H.-P."/>
        </authorList>
    </citation>
    <scope>NUCLEOTIDE SEQUENCE [LARGE SCALE GENOMIC DNA]</scope>
    <source>
        <strain evidence="2 3">DSM 43149</strain>
    </source>
</reference>
<dbReference type="GO" id="GO:0016829">
    <property type="term" value="F:lyase activity"/>
    <property type="evidence" value="ECO:0007669"/>
    <property type="project" value="UniProtKB-KW"/>
</dbReference>
<dbReference type="Proteomes" id="UP000578112">
    <property type="component" value="Unassembled WGS sequence"/>
</dbReference>
<keyword evidence="2" id="KW-0560">Oxidoreductase</keyword>
<dbReference type="InterPro" id="IPR037523">
    <property type="entry name" value="VOC_core"/>
</dbReference>
<organism evidence="2 3">
    <name type="scientific">Actinoplanes digitatis</name>
    <dbReference type="NCBI Taxonomy" id="1868"/>
    <lineage>
        <taxon>Bacteria</taxon>
        <taxon>Bacillati</taxon>
        <taxon>Actinomycetota</taxon>
        <taxon>Actinomycetes</taxon>
        <taxon>Micromonosporales</taxon>
        <taxon>Micromonosporaceae</taxon>
        <taxon>Actinoplanes</taxon>
    </lineage>
</organism>
<keyword evidence="2" id="KW-0456">Lyase</keyword>
<gene>
    <name evidence="2" type="ORF">BJ971_004044</name>
</gene>
<dbReference type="GO" id="GO:0051213">
    <property type="term" value="F:dioxygenase activity"/>
    <property type="evidence" value="ECO:0007669"/>
    <property type="project" value="UniProtKB-KW"/>
</dbReference>
<name>A0A7W7HZD5_9ACTN</name>
<feature type="domain" description="VOC" evidence="1">
    <location>
        <begin position="6"/>
        <end position="119"/>
    </location>
</feature>
<dbReference type="PANTHER" id="PTHR36437">
    <property type="entry name" value="GLYOXALASE/BLEOMYCIN RESISTANCE PROTEIN/DIOXYGENASE"/>
    <property type="match status" value="1"/>
</dbReference>
<dbReference type="PROSITE" id="PS51819">
    <property type="entry name" value="VOC"/>
    <property type="match status" value="1"/>
</dbReference>
<dbReference type="Gene3D" id="3.10.180.10">
    <property type="entry name" value="2,3-Dihydroxybiphenyl 1,2-Dioxygenase, domain 1"/>
    <property type="match status" value="1"/>
</dbReference>
<dbReference type="Pfam" id="PF00903">
    <property type="entry name" value="Glyoxalase"/>
    <property type="match status" value="1"/>
</dbReference>
<dbReference type="EMBL" id="JACHNH010000001">
    <property type="protein sequence ID" value="MBB4763488.1"/>
    <property type="molecule type" value="Genomic_DNA"/>
</dbReference>